<dbReference type="EC" id="6.3.5.2" evidence="2"/>
<dbReference type="Proteomes" id="UP000029014">
    <property type="component" value="Unassembled WGS sequence"/>
</dbReference>
<dbReference type="Pfam" id="PF00117">
    <property type="entry name" value="GATase"/>
    <property type="match status" value="1"/>
</dbReference>
<sequence>MRDKSHPSDVGRMHVNVSDATIGTMTSPQVLIIQHVPWEKPGRILESLEDTMLPTRTLTILDERKPDLPDFSDVAGLVIMGGPMGALDYDRHPGLKAEAKLAKAAIAVGKPVLGVCLGHQIIATALGAKLSEGTHDEIGFAPIKRVGKHDYFSMWNKQIDVLHWHRDHVSLPVGAQLLASSQDTENQAFRVGSALCLQFHLEVTAPLMEEWLSEPVMTKKLKKSQISRIRDDFAVDNPQLMPLAEQVFSGFAARCDTYARSLTA</sequence>
<dbReference type="AlphaFoldDB" id="A0A087BRG8"/>
<reference evidence="2 3" key="1">
    <citation type="submission" date="2014-03" db="EMBL/GenBank/DDBJ databases">
        <title>Genomics of Bifidobacteria.</title>
        <authorList>
            <person name="Ventura M."/>
            <person name="Milani C."/>
            <person name="Lugli G.A."/>
        </authorList>
    </citation>
    <scope>NUCLEOTIDE SEQUENCE [LARGE SCALE GENOMIC DNA]</scope>
    <source>
        <strain evidence="2 3">LMG 11592</strain>
    </source>
</reference>
<protein>
    <submittedName>
        <fullName evidence="2">Amidotransferase</fullName>
        <ecNumber evidence="2">6.3.5.2</ecNumber>
    </submittedName>
</protein>
<dbReference type="GO" id="GO:0005829">
    <property type="term" value="C:cytosol"/>
    <property type="evidence" value="ECO:0007669"/>
    <property type="project" value="TreeGrafter"/>
</dbReference>
<dbReference type="SUPFAM" id="SSF52317">
    <property type="entry name" value="Class I glutamine amidotransferase-like"/>
    <property type="match status" value="1"/>
</dbReference>
<keyword evidence="2" id="KW-0436">Ligase</keyword>
<evidence type="ECO:0000313" key="2">
    <source>
        <dbReference type="EMBL" id="KFI73618.1"/>
    </source>
</evidence>
<accession>A0A087BRG8</accession>
<dbReference type="GO" id="GO:0016740">
    <property type="term" value="F:transferase activity"/>
    <property type="evidence" value="ECO:0007669"/>
    <property type="project" value="UniProtKB-KW"/>
</dbReference>
<gene>
    <name evidence="2" type="ORF">BMIN_1053</name>
</gene>
<keyword evidence="2" id="KW-0808">Transferase</keyword>
<proteinExistence type="predicted"/>
<dbReference type="InterPro" id="IPR044992">
    <property type="entry name" value="ChyE-like"/>
</dbReference>
<dbReference type="PROSITE" id="PS51273">
    <property type="entry name" value="GATASE_TYPE_1"/>
    <property type="match status" value="1"/>
</dbReference>
<organism evidence="2 3">
    <name type="scientific">Bifidobacterium minimum</name>
    <dbReference type="NCBI Taxonomy" id="1693"/>
    <lineage>
        <taxon>Bacteria</taxon>
        <taxon>Bacillati</taxon>
        <taxon>Actinomycetota</taxon>
        <taxon>Actinomycetes</taxon>
        <taxon>Bifidobacteriales</taxon>
        <taxon>Bifidobacteriaceae</taxon>
        <taxon>Bifidobacterium</taxon>
    </lineage>
</organism>
<evidence type="ECO:0000259" key="1">
    <source>
        <dbReference type="Pfam" id="PF00117"/>
    </source>
</evidence>
<dbReference type="EMBL" id="JGZD01000006">
    <property type="protein sequence ID" value="KFI73618.1"/>
    <property type="molecule type" value="Genomic_DNA"/>
</dbReference>
<feature type="domain" description="Glutamine amidotransferase" evidence="1">
    <location>
        <begin position="71"/>
        <end position="205"/>
    </location>
</feature>
<keyword evidence="3" id="KW-1185">Reference proteome</keyword>
<dbReference type="InterPro" id="IPR029062">
    <property type="entry name" value="Class_I_gatase-like"/>
</dbReference>
<comment type="caution">
    <text evidence="2">The sequence shown here is derived from an EMBL/GenBank/DDBJ whole genome shotgun (WGS) entry which is preliminary data.</text>
</comment>
<name>A0A087BRG8_9BIFI</name>
<dbReference type="PANTHER" id="PTHR42695">
    <property type="entry name" value="GLUTAMINE AMIDOTRANSFERASE YLR126C-RELATED"/>
    <property type="match status" value="1"/>
</dbReference>
<dbReference type="GO" id="GO:0003922">
    <property type="term" value="F:GMP synthase (glutamine-hydrolyzing) activity"/>
    <property type="evidence" value="ECO:0007669"/>
    <property type="project" value="UniProtKB-EC"/>
</dbReference>
<dbReference type="Gene3D" id="3.40.50.880">
    <property type="match status" value="1"/>
</dbReference>
<evidence type="ECO:0000313" key="3">
    <source>
        <dbReference type="Proteomes" id="UP000029014"/>
    </source>
</evidence>
<dbReference type="STRING" id="1693.BMIN_1053"/>
<dbReference type="CDD" id="cd01741">
    <property type="entry name" value="GATase1_1"/>
    <property type="match status" value="1"/>
</dbReference>
<dbReference type="InterPro" id="IPR017926">
    <property type="entry name" value="GATASE"/>
</dbReference>
<dbReference type="PANTHER" id="PTHR42695:SF5">
    <property type="entry name" value="GLUTAMINE AMIDOTRANSFERASE YLR126C-RELATED"/>
    <property type="match status" value="1"/>
</dbReference>
<dbReference type="eggNOG" id="COG0518">
    <property type="taxonomic scope" value="Bacteria"/>
</dbReference>